<feature type="domain" description="LysM" evidence="6">
    <location>
        <begin position="59"/>
        <end position="104"/>
    </location>
</feature>
<dbReference type="Proteomes" id="UP001149163">
    <property type="component" value="Unassembled WGS sequence"/>
</dbReference>
<keyword evidence="8" id="KW-1185">Reference proteome</keyword>
<sequence length="680" mass="71228">MKIDLAILVFATARAHLAQAHGHDHGFLHRRATTTTDSVSALSSPDKPTLTGTISNCNQWYDVVSGDSCWSISQAFGITQAQFQAWNTAVGDSCVVEIGVSYCVGVGQAVSTSTTPSTAASSTASTSSIGSSTVISTGTITANSTSATPYSTLSYNTTTNPVTITNSTWPPSQTQIGQPSYCDNWYQAKQGDTCKSIVFRYSTWMDQEDFLDWNPAVGENCTSIYFGYWYCVGIKPQVSNYDNGTTAAWYPTWTYTVPVATDTDFLPSPTQSGIATGCQDYYIADETDTCAGIVSSEGFLTEDQFIEWNPAVGTDCSGIQSGYYYCIWNGTSLPMPSTTTVLPSPVQTGITSSCTAWYLASDGDDCDLIPEEFGTFSKSDFLNWNPAVQSDCSGLVIGDYYCVAIPDTPTTRTASLTALPTPTTPSDTISDCADYWLVGTNDNCTAIASTNGISVTNLEAWNPSLGPDCSGLTADTYICVAAPSNTSTSSTSSSISSGSTITPPSSTPAQTSATATSAGASPSPVQTGMVSGCIRFYKVEDGNDCYDIAQEAGVALADLYSWNPALNGDCSGLQSGVFVCIGVSGYATTITTGTPVPVTPTPTQTGMVSGCLRFYDVQSGEGCADIASEAGVAQTDFYNWNQAVSTNCAGLQASVFVCIGTTGPITTITSGTPVPVTSKS</sequence>
<organism evidence="7 8">
    <name type="scientific">Penicillium canariense</name>
    <dbReference type="NCBI Taxonomy" id="189055"/>
    <lineage>
        <taxon>Eukaryota</taxon>
        <taxon>Fungi</taxon>
        <taxon>Dikarya</taxon>
        <taxon>Ascomycota</taxon>
        <taxon>Pezizomycotina</taxon>
        <taxon>Eurotiomycetes</taxon>
        <taxon>Eurotiomycetidae</taxon>
        <taxon>Eurotiales</taxon>
        <taxon>Aspergillaceae</taxon>
        <taxon>Penicillium</taxon>
    </lineage>
</organism>
<evidence type="ECO:0000313" key="7">
    <source>
        <dbReference type="EMBL" id="KAJ5150815.1"/>
    </source>
</evidence>
<keyword evidence="2 5" id="KW-0732">Signal</keyword>
<dbReference type="Pfam" id="PF01476">
    <property type="entry name" value="LysM"/>
    <property type="match status" value="4"/>
</dbReference>
<keyword evidence="1" id="KW-0147">Chitin-binding</keyword>
<dbReference type="GeneID" id="81431367"/>
<feature type="domain" description="LysM" evidence="6">
    <location>
        <begin position="434"/>
        <end position="480"/>
    </location>
</feature>
<dbReference type="InterPro" id="IPR036779">
    <property type="entry name" value="LysM_dom_sf"/>
</dbReference>
<feature type="chain" id="PRO_5040992330" description="LysM domain-containing protein" evidence="5">
    <location>
        <begin position="21"/>
        <end position="680"/>
    </location>
</feature>
<feature type="domain" description="LysM" evidence="6">
    <location>
        <begin position="613"/>
        <end position="659"/>
    </location>
</feature>
<dbReference type="PANTHER" id="PTHR34997:SF2">
    <property type="entry name" value="LYSM DOMAIN-CONTAINING PROTEIN-RELATED"/>
    <property type="match status" value="1"/>
</dbReference>
<dbReference type="InterPro" id="IPR018392">
    <property type="entry name" value="LysM"/>
</dbReference>
<feature type="compositionally biased region" description="Low complexity" evidence="4">
    <location>
        <begin position="485"/>
        <end position="524"/>
    </location>
</feature>
<dbReference type="CDD" id="cd00118">
    <property type="entry name" value="LysM"/>
    <property type="match status" value="4"/>
</dbReference>
<name>A0A9W9LE55_9EURO</name>
<feature type="domain" description="LysM" evidence="6">
    <location>
        <begin position="280"/>
        <end position="327"/>
    </location>
</feature>
<feature type="domain" description="LysM" evidence="6">
    <location>
        <begin position="356"/>
        <end position="403"/>
    </location>
</feature>
<gene>
    <name evidence="7" type="ORF">N7482_010067</name>
</gene>
<keyword evidence="3" id="KW-0843">Virulence</keyword>
<protein>
    <recommendedName>
        <fullName evidence="6">LysM domain-containing protein</fullName>
    </recommendedName>
</protein>
<dbReference type="SMART" id="SM00257">
    <property type="entry name" value="LysM"/>
    <property type="match status" value="6"/>
</dbReference>
<feature type="signal peptide" evidence="5">
    <location>
        <begin position="1"/>
        <end position="20"/>
    </location>
</feature>
<evidence type="ECO:0000259" key="6">
    <source>
        <dbReference type="PROSITE" id="PS51782"/>
    </source>
</evidence>
<dbReference type="RefSeq" id="XP_056538148.1">
    <property type="nucleotide sequence ID" value="XM_056692191.1"/>
</dbReference>
<proteinExistence type="predicted"/>
<feature type="region of interest" description="Disordered" evidence="4">
    <location>
        <begin position="485"/>
        <end position="526"/>
    </location>
</feature>
<reference evidence="7" key="1">
    <citation type="submission" date="2022-11" db="EMBL/GenBank/DDBJ databases">
        <authorList>
            <person name="Petersen C."/>
        </authorList>
    </citation>
    <scope>NUCLEOTIDE SEQUENCE</scope>
    <source>
        <strain evidence="7">IBT 26290</strain>
    </source>
</reference>
<comment type="caution">
    <text evidence="7">The sequence shown here is derived from an EMBL/GenBank/DDBJ whole genome shotgun (WGS) entry which is preliminary data.</text>
</comment>
<feature type="domain" description="LysM" evidence="6">
    <location>
        <begin position="535"/>
        <end position="581"/>
    </location>
</feature>
<dbReference type="GO" id="GO:0008061">
    <property type="term" value="F:chitin binding"/>
    <property type="evidence" value="ECO:0007669"/>
    <property type="project" value="UniProtKB-KW"/>
</dbReference>
<reference evidence="7" key="2">
    <citation type="journal article" date="2023" name="IMA Fungus">
        <title>Comparative genomic study of the Penicillium genus elucidates a diverse pangenome and 15 lateral gene transfer events.</title>
        <authorList>
            <person name="Petersen C."/>
            <person name="Sorensen T."/>
            <person name="Nielsen M.R."/>
            <person name="Sondergaard T.E."/>
            <person name="Sorensen J.L."/>
            <person name="Fitzpatrick D.A."/>
            <person name="Frisvad J.C."/>
            <person name="Nielsen K.L."/>
        </authorList>
    </citation>
    <scope>NUCLEOTIDE SEQUENCE</scope>
    <source>
        <strain evidence="7">IBT 26290</strain>
    </source>
</reference>
<evidence type="ECO:0000256" key="1">
    <source>
        <dbReference type="ARBA" id="ARBA00022669"/>
    </source>
</evidence>
<evidence type="ECO:0000313" key="8">
    <source>
        <dbReference type="Proteomes" id="UP001149163"/>
    </source>
</evidence>
<dbReference type="SUPFAM" id="SSF54106">
    <property type="entry name" value="LysM domain"/>
    <property type="match status" value="5"/>
</dbReference>
<feature type="domain" description="LysM" evidence="6">
    <location>
        <begin position="184"/>
        <end position="232"/>
    </location>
</feature>
<dbReference type="InterPro" id="IPR052210">
    <property type="entry name" value="LysM1-like"/>
</dbReference>
<accession>A0A9W9LE55</accession>
<dbReference type="AlphaFoldDB" id="A0A9W9LE55"/>
<evidence type="ECO:0000256" key="2">
    <source>
        <dbReference type="ARBA" id="ARBA00022729"/>
    </source>
</evidence>
<dbReference type="EMBL" id="JAPQKN010000008">
    <property type="protein sequence ID" value="KAJ5150815.1"/>
    <property type="molecule type" value="Genomic_DNA"/>
</dbReference>
<dbReference type="Gene3D" id="3.10.350.10">
    <property type="entry name" value="LysM domain"/>
    <property type="match status" value="7"/>
</dbReference>
<dbReference type="PANTHER" id="PTHR34997">
    <property type="entry name" value="AM15"/>
    <property type="match status" value="1"/>
</dbReference>
<dbReference type="OrthoDB" id="5985073at2759"/>
<feature type="region of interest" description="Disordered" evidence="4">
    <location>
        <begin position="112"/>
        <end position="131"/>
    </location>
</feature>
<evidence type="ECO:0000256" key="3">
    <source>
        <dbReference type="ARBA" id="ARBA00023026"/>
    </source>
</evidence>
<evidence type="ECO:0000256" key="4">
    <source>
        <dbReference type="SAM" id="MobiDB-lite"/>
    </source>
</evidence>
<evidence type="ECO:0000256" key="5">
    <source>
        <dbReference type="SAM" id="SignalP"/>
    </source>
</evidence>
<dbReference type="PROSITE" id="PS51782">
    <property type="entry name" value="LYSM"/>
    <property type="match status" value="7"/>
</dbReference>